<evidence type="ECO:0000313" key="8">
    <source>
        <dbReference type="RefSeq" id="XP_022307326.1"/>
    </source>
</evidence>
<dbReference type="RefSeq" id="XP_022307326.1">
    <property type="nucleotide sequence ID" value="XM_022451618.1"/>
</dbReference>
<keyword evidence="5" id="KW-0732">Signal</keyword>
<feature type="chain" id="PRO_5044666090" evidence="5">
    <location>
        <begin position="20"/>
        <end position="658"/>
    </location>
</feature>
<keyword evidence="4" id="KW-1133">Transmembrane helix</keyword>
<evidence type="ECO:0000256" key="5">
    <source>
        <dbReference type="SAM" id="SignalP"/>
    </source>
</evidence>
<accession>A0A8B8BVD4</accession>
<evidence type="ECO:0000256" key="3">
    <source>
        <dbReference type="SAM" id="MobiDB-lite"/>
    </source>
</evidence>
<name>A0A8B8BVD4_CRAVI</name>
<evidence type="ECO:0000256" key="2">
    <source>
        <dbReference type="PROSITE-ProRule" id="PRU00059"/>
    </source>
</evidence>
<evidence type="ECO:0000313" key="7">
    <source>
        <dbReference type="Proteomes" id="UP000694844"/>
    </source>
</evidence>
<feature type="region of interest" description="Disordered" evidence="3">
    <location>
        <begin position="628"/>
        <end position="658"/>
    </location>
</feature>
<proteinExistence type="predicted"/>
<feature type="domain" description="CUB" evidence="6">
    <location>
        <begin position="198"/>
        <end position="320"/>
    </location>
</feature>
<dbReference type="OrthoDB" id="6114977at2759"/>
<evidence type="ECO:0000256" key="1">
    <source>
        <dbReference type="ARBA" id="ARBA00023157"/>
    </source>
</evidence>
<dbReference type="AlphaFoldDB" id="A0A8B8BVD4"/>
<reference evidence="8 9" key="1">
    <citation type="submission" date="2025-04" db="UniProtKB">
        <authorList>
            <consortium name="RefSeq"/>
        </authorList>
    </citation>
    <scope>IDENTIFICATION</scope>
    <source>
        <tissue evidence="8 9">Whole sample</tissue>
    </source>
</reference>
<evidence type="ECO:0000259" key="6">
    <source>
        <dbReference type="PROSITE" id="PS01180"/>
    </source>
</evidence>
<keyword evidence="7" id="KW-1185">Reference proteome</keyword>
<evidence type="ECO:0000313" key="9">
    <source>
        <dbReference type="RefSeq" id="XP_022307327.1"/>
    </source>
</evidence>
<dbReference type="Proteomes" id="UP000694844">
    <property type="component" value="Chromosome 9"/>
</dbReference>
<feature type="transmembrane region" description="Helical" evidence="4">
    <location>
        <begin position="380"/>
        <end position="407"/>
    </location>
</feature>
<dbReference type="SUPFAM" id="SSF49854">
    <property type="entry name" value="Spermadhesin, CUB domain"/>
    <property type="match status" value="1"/>
</dbReference>
<feature type="region of interest" description="Disordered" evidence="3">
    <location>
        <begin position="585"/>
        <end position="616"/>
    </location>
</feature>
<evidence type="ECO:0000256" key="4">
    <source>
        <dbReference type="SAM" id="Phobius"/>
    </source>
</evidence>
<gene>
    <name evidence="8 9" type="primary">LOC111113381</name>
</gene>
<protein>
    <submittedName>
        <fullName evidence="8 9">Uncharacterized protein LOC111113381 isoform X1</fullName>
    </submittedName>
</protein>
<sequence>MQSYVLWTFLFIFPQWIKAGDTTTSTDVCRHNGKFLKCDSNSVLKIRNVICMPNNYTCPEKNRIVSICEGQRSCENFGIRQQLWTYCQDHPSRTVLVDFKCEPVDNAPQCRTNLCSEESRDLQCPSGSTIHVTSLKCGLDYQSCPWNLHYVIYPTCEGKQHCATSGLRILGFDNVCQKHLFVLADYICVQNAVVHGTCTGITKRLPARFGVIKSPGFPQNPDGNPNGCVWTVNLGLGKRIDVTVHLAYSREETEGNTCSAKFLHVHYKDCRTMESKTEYFCQTHEVNISRQSCGDVRVQSYSYFKGEDRGNRFLVSYEVIGYDLKGPPYGPYVLPCGTTGSDLNASAQEVKDGGYFTLEDSKPRNDTVAKYSLNPRKFSFILKIVMILFLLFVLAFILVVAICIVCYKTRQINRKGDYQISKPTKDGEKASTSKVRGVEEDTKVLLGDNHESSHSNKAKNHYSAVQNKNSYDGIYNEIKPDVLGGAAEEVKPRKKKNPYASYDSLDFDEEIGADMVGGRRYSARCSAEIAVTTINPPLHPLDVPKEEMTLPNGHQDNNVFVSEDGVPHVRINNDFYAIVQKSKTLPNGKSSVPKNTPDSVPYNHQSNGIVGGPFSSSGGLPEHDCMLHNGDHCSSIPPFPNPETYDNIDDTTQSSSFA</sequence>
<dbReference type="PROSITE" id="PS01180">
    <property type="entry name" value="CUB"/>
    <property type="match status" value="1"/>
</dbReference>
<dbReference type="InterPro" id="IPR000859">
    <property type="entry name" value="CUB_dom"/>
</dbReference>
<keyword evidence="4" id="KW-0812">Transmembrane</keyword>
<organism evidence="7 9">
    <name type="scientific">Crassostrea virginica</name>
    <name type="common">Eastern oyster</name>
    <dbReference type="NCBI Taxonomy" id="6565"/>
    <lineage>
        <taxon>Eukaryota</taxon>
        <taxon>Metazoa</taxon>
        <taxon>Spiralia</taxon>
        <taxon>Lophotrochozoa</taxon>
        <taxon>Mollusca</taxon>
        <taxon>Bivalvia</taxon>
        <taxon>Autobranchia</taxon>
        <taxon>Pteriomorphia</taxon>
        <taxon>Ostreida</taxon>
        <taxon>Ostreoidea</taxon>
        <taxon>Ostreidae</taxon>
        <taxon>Crassostrea</taxon>
    </lineage>
</organism>
<dbReference type="GeneID" id="111113381"/>
<comment type="caution">
    <text evidence="2">Lacks conserved residue(s) required for the propagation of feature annotation.</text>
</comment>
<dbReference type="KEGG" id="cvn:111113381"/>
<keyword evidence="4" id="KW-0472">Membrane</keyword>
<feature type="signal peptide" evidence="5">
    <location>
        <begin position="1"/>
        <end position="19"/>
    </location>
</feature>
<dbReference type="RefSeq" id="XP_022307327.1">
    <property type="nucleotide sequence ID" value="XM_022451619.1"/>
</dbReference>
<dbReference type="Gene3D" id="2.60.120.290">
    <property type="entry name" value="Spermadhesin, CUB domain"/>
    <property type="match status" value="1"/>
</dbReference>
<keyword evidence="1" id="KW-1015">Disulfide bond</keyword>
<dbReference type="InterPro" id="IPR035914">
    <property type="entry name" value="Sperma_CUB_dom_sf"/>
</dbReference>